<dbReference type="PANTHER" id="PTHR10492:SF94">
    <property type="entry name" value="ATP-DEPENDENT DNA HELICASE"/>
    <property type="match status" value="1"/>
</dbReference>
<evidence type="ECO:0000313" key="4">
    <source>
        <dbReference type="Proteomes" id="UP001652660"/>
    </source>
</evidence>
<dbReference type="GO" id="GO:0016787">
    <property type="term" value="F:hydrolase activity"/>
    <property type="evidence" value="ECO:0007669"/>
    <property type="project" value="UniProtKB-KW"/>
</dbReference>
<dbReference type="Gene3D" id="3.40.50.300">
    <property type="entry name" value="P-loop containing nucleotide triphosphate hydrolases"/>
    <property type="match status" value="1"/>
</dbReference>
<comment type="catalytic activity">
    <reaction evidence="1">
        <text>ATP + H2O = ADP + phosphate + H(+)</text>
        <dbReference type="Rhea" id="RHEA:13065"/>
        <dbReference type="ChEBI" id="CHEBI:15377"/>
        <dbReference type="ChEBI" id="CHEBI:15378"/>
        <dbReference type="ChEBI" id="CHEBI:30616"/>
        <dbReference type="ChEBI" id="CHEBI:43474"/>
        <dbReference type="ChEBI" id="CHEBI:456216"/>
        <dbReference type="EC" id="5.6.2.3"/>
    </reaction>
</comment>
<protein>
    <recommendedName>
        <fullName evidence="1">ATP-dependent DNA helicase</fullName>
        <ecNumber evidence="1">5.6.2.3</ecNumber>
    </recommendedName>
</protein>
<dbReference type="GeneID" id="113704790"/>
<evidence type="ECO:0000259" key="3">
    <source>
        <dbReference type="Pfam" id="PF14214"/>
    </source>
</evidence>
<gene>
    <name evidence="5" type="primary">LOC113704790</name>
</gene>
<keyword evidence="1" id="KW-0378">Hydrolase</keyword>
<sequence>MELLQRRKENRAAKKKNAYLLPRIRKVPLGYMESGVSFPDSHHEKLDGANHSSMYSEKLGSEALKRGHGSADVITEALQYMSSRDFALFVPHVHSAPSSETANDMPNASIFAELPLTARADLRSCKGKFLPKKRKNLNLPSSTIEPDFCLPRRKIRNSILVALHDRLGDCFNRFDSVVQALNFDKEYLLTNNLFENPVEYCSSAHVFVNSEELYPLTTTSKTGQFPQQKDASFNEQNSIIGFACSFRVMSVDRPNSSSRLSESILQPSCIGKDPLLAPELFENVAIAPKRGRQRRIFPINEIPHEALTLPDAADYEHCGAKRFHLEPPNFCCSGGDISIVAPSMFYDLKRLFIENNEESAHFKNNVWTYNNNWRFTSFAAKYDPELTKNTKGVYTFRVQGQVYHFLNSLMQSYEKPSEIQFYFFDSEEELAKRIGSSDKLRESTLRLLMCILSNNPYAKFFKNLRHVPNIDTYKIVLNCHPGLDQRYPILFPQGECGWHHGVKKCCKRKRKADSCEDDLNIDPFSVNNPSYLLDLEHRAVEHGKNEEDTVSVRKCYCYRFQIRDSDESMLLHCLRLLQQFLIDSYVKIEISKLDFHRHLQNVVRSEILQGVLDSVSLGKTEGSKVGRRIVLPASFIGGSRDMRHRYLDAMALVQKYEKSDIFLTMTYNPAWKEIQCNLKYHEKPQDRPDFLARVLRAKFEMLKHELLNRQIFGEVAACVYVIEFQKRGFSHAHLLLILKPQFKLLNPESYDKIVCAELPDRLQYPHLYSLVVKHMIHGPCGDMNKSCPCMKDGSCKNHYPKIFCPHTIHGEDSYPYYRRRDGGKKVKVRRFTLDNRIMTDDSATDTDEIKEFQKGRYISPPEAFWRIYEFRLNEMTPSIYTLQIHLPNQQLVSFPKNSDLLQLLAKVDFFKTMLIEFFKMNTTNATAENLKCFYKDFPQHFVWSSKYKHWTERKRRKVIGRLVSVNPREGERYYLRLLLNHIPGPISFEDLLTVHDKKMNSFREAALALGLLQSDTYIEETLEEAAAFQMPSSLRLLFATLLVYCSPTGPTMGLVLADINKSLKQMGTSIAAYQLPLDDLVSVDQVHLTKKIEAERNIDIPPENLLMSLKLNSQQKYAYNKILKACFASQRHSFFIDGPGGTGKTFLYRSLLATLKSQGYIAIAVATSGIAASILPGGRTAHSRFKIPLDFSKNRTCQLSKQGSVAKLFSESKLILWDEASMAKRETIEAFDDLLRDIMESELPFGGKVIVFGGDFRQTLPVIEQATKEVLLQSCFLNSPL</sequence>
<comment type="similarity">
    <text evidence="1">Belongs to the helicase family.</text>
</comment>
<keyword evidence="1" id="KW-0233">DNA recombination</keyword>
<proteinExistence type="inferred from homology"/>
<dbReference type="GO" id="GO:0006310">
    <property type="term" value="P:DNA recombination"/>
    <property type="evidence" value="ECO:0007669"/>
    <property type="project" value="UniProtKB-KW"/>
</dbReference>
<dbReference type="InterPro" id="IPR025476">
    <property type="entry name" value="Helitron_helicase-like"/>
</dbReference>
<dbReference type="EC" id="5.6.2.3" evidence="1"/>
<feature type="domain" description="Helitron helicase-like" evidence="3">
    <location>
        <begin position="556"/>
        <end position="736"/>
    </location>
</feature>
<comment type="cofactor">
    <cofactor evidence="1">
        <name>Mg(2+)</name>
        <dbReference type="ChEBI" id="CHEBI:18420"/>
    </cofactor>
</comment>
<dbReference type="Pfam" id="PF14214">
    <property type="entry name" value="Helitron_like_N"/>
    <property type="match status" value="1"/>
</dbReference>
<dbReference type="RefSeq" id="XP_027082463.2">
    <property type="nucleotide sequence ID" value="XM_027226662.2"/>
</dbReference>
<dbReference type="Pfam" id="PF05970">
    <property type="entry name" value="PIF1"/>
    <property type="match status" value="1"/>
</dbReference>
<accession>A0A6P6TVV2</accession>
<dbReference type="GO" id="GO:0006281">
    <property type="term" value="P:DNA repair"/>
    <property type="evidence" value="ECO:0007669"/>
    <property type="project" value="UniProtKB-KW"/>
</dbReference>
<organism evidence="4 5">
    <name type="scientific">Coffea arabica</name>
    <name type="common">Arabian coffee</name>
    <dbReference type="NCBI Taxonomy" id="13443"/>
    <lineage>
        <taxon>Eukaryota</taxon>
        <taxon>Viridiplantae</taxon>
        <taxon>Streptophyta</taxon>
        <taxon>Embryophyta</taxon>
        <taxon>Tracheophyta</taxon>
        <taxon>Spermatophyta</taxon>
        <taxon>Magnoliopsida</taxon>
        <taxon>eudicotyledons</taxon>
        <taxon>Gunneridae</taxon>
        <taxon>Pentapetalae</taxon>
        <taxon>asterids</taxon>
        <taxon>lamiids</taxon>
        <taxon>Gentianales</taxon>
        <taxon>Rubiaceae</taxon>
        <taxon>Ixoroideae</taxon>
        <taxon>Gardenieae complex</taxon>
        <taxon>Bertiereae - Coffeeae clade</taxon>
        <taxon>Coffeeae</taxon>
        <taxon>Coffea</taxon>
    </lineage>
</organism>
<dbReference type="GO" id="GO:0005524">
    <property type="term" value="F:ATP binding"/>
    <property type="evidence" value="ECO:0007669"/>
    <property type="project" value="UniProtKB-KW"/>
</dbReference>
<keyword evidence="1" id="KW-0547">Nucleotide-binding</keyword>
<name>A0A6P6TVV2_COFAR</name>
<keyword evidence="1" id="KW-0234">DNA repair</keyword>
<evidence type="ECO:0000313" key="5">
    <source>
        <dbReference type="RefSeq" id="XP_027082463.2"/>
    </source>
</evidence>
<evidence type="ECO:0000256" key="1">
    <source>
        <dbReference type="RuleBase" id="RU363044"/>
    </source>
</evidence>
<dbReference type="Proteomes" id="UP001652660">
    <property type="component" value="Chromosome 8e"/>
</dbReference>
<keyword evidence="1" id="KW-0347">Helicase</keyword>
<evidence type="ECO:0000259" key="2">
    <source>
        <dbReference type="Pfam" id="PF05970"/>
    </source>
</evidence>
<dbReference type="GO" id="GO:0000723">
    <property type="term" value="P:telomere maintenance"/>
    <property type="evidence" value="ECO:0007669"/>
    <property type="project" value="InterPro"/>
</dbReference>
<reference evidence="4" key="1">
    <citation type="journal article" date="2025" name="Foods">
        <title>Unveiling the Microbial Signatures of Arabica Coffee Cherries: Insights into Ripeness Specific Diversity, Functional Traits, and Implications for Quality and Safety.</title>
        <authorList>
            <consortium name="RefSeq"/>
            <person name="Tenea G.N."/>
            <person name="Cifuentes V."/>
            <person name="Reyes P."/>
            <person name="Cevallos-Vallejos M."/>
        </authorList>
    </citation>
    <scope>NUCLEOTIDE SEQUENCE [LARGE SCALE GENOMIC DNA]</scope>
</reference>
<feature type="domain" description="DNA helicase Pif1-like DEAD-box helicase" evidence="2">
    <location>
        <begin position="1110"/>
        <end position="1280"/>
    </location>
</feature>
<reference evidence="5" key="2">
    <citation type="submission" date="2025-08" db="UniProtKB">
        <authorList>
            <consortium name="RefSeq"/>
        </authorList>
    </citation>
    <scope>IDENTIFICATION</scope>
    <source>
        <tissue evidence="5">Leaves</tissue>
    </source>
</reference>
<dbReference type="InterPro" id="IPR010285">
    <property type="entry name" value="DNA_helicase_pif1-like_DEAD"/>
</dbReference>
<dbReference type="PANTHER" id="PTHR10492">
    <property type="match status" value="1"/>
</dbReference>
<dbReference type="InterPro" id="IPR027417">
    <property type="entry name" value="P-loop_NTPase"/>
</dbReference>
<dbReference type="GO" id="GO:0043139">
    <property type="term" value="F:5'-3' DNA helicase activity"/>
    <property type="evidence" value="ECO:0007669"/>
    <property type="project" value="UniProtKB-EC"/>
</dbReference>
<keyword evidence="1" id="KW-0067">ATP-binding</keyword>
<dbReference type="SUPFAM" id="SSF52540">
    <property type="entry name" value="P-loop containing nucleoside triphosphate hydrolases"/>
    <property type="match status" value="1"/>
</dbReference>
<keyword evidence="1" id="KW-0227">DNA damage</keyword>
<keyword evidence="4" id="KW-1185">Reference proteome</keyword>